<dbReference type="Proteomes" id="UP001215956">
    <property type="component" value="Unassembled WGS sequence"/>
</dbReference>
<evidence type="ECO:0000313" key="2">
    <source>
        <dbReference type="Proteomes" id="UP001215956"/>
    </source>
</evidence>
<proteinExistence type="predicted"/>
<evidence type="ECO:0000313" key="1">
    <source>
        <dbReference type="EMBL" id="MDF0594325.1"/>
    </source>
</evidence>
<comment type="caution">
    <text evidence="1">The sequence shown here is derived from an EMBL/GenBank/DDBJ whole genome shotgun (WGS) entry which is preliminary data.</text>
</comment>
<dbReference type="EMBL" id="JARFPL010000066">
    <property type="protein sequence ID" value="MDF0594325.1"/>
    <property type="molecule type" value="Genomic_DNA"/>
</dbReference>
<gene>
    <name evidence="1" type="ORF">P0O24_12120</name>
</gene>
<accession>A0ABT5XI22</accession>
<sequence>MVAEKNRIQKVLEDANIKLRSVVSKIDGVSSMRIIHALMEKDDLSREEIAEMTHGRLRSKMDLLVEALDGRVTGHHRFLLKMHLDHIEFLADQI</sequence>
<keyword evidence="2" id="KW-1185">Reference proteome</keyword>
<organism evidence="1 2">
    <name type="scientific">Candidatus Methanocrinis alkalitolerans</name>
    <dbReference type="NCBI Taxonomy" id="3033395"/>
    <lineage>
        <taxon>Archaea</taxon>
        <taxon>Methanobacteriati</taxon>
        <taxon>Methanobacteriota</taxon>
        <taxon>Stenosarchaea group</taxon>
        <taxon>Methanomicrobia</taxon>
        <taxon>Methanotrichales</taxon>
        <taxon>Methanotrichaceae</taxon>
        <taxon>Methanocrinis</taxon>
    </lineage>
</organism>
<dbReference type="RefSeq" id="WP_316970017.1">
    <property type="nucleotide sequence ID" value="NZ_JARFPL010000066.1"/>
</dbReference>
<name>A0ABT5XI22_9EURY</name>
<protein>
    <submittedName>
        <fullName evidence="1">Uncharacterized protein</fullName>
    </submittedName>
</protein>
<reference evidence="1 2" key="1">
    <citation type="submission" date="2023-03" db="EMBL/GenBank/DDBJ databases">
        <title>Whole genome sequencing of Methanotrichaceae archaeon M04Ac.</title>
        <authorList>
            <person name="Khomyakova M.A."/>
            <person name="Merkel A.Y."/>
            <person name="Slobodkin A.I."/>
        </authorList>
    </citation>
    <scope>NUCLEOTIDE SEQUENCE [LARGE SCALE GENOMIC DNA]</scope>
    <source>
        <strain evidence="1 2">M04Ac</strain>
    </source>
</reference>